<evidence type="ECO:0000313" key="2">
    <source>
        <dbReference type="EMBL" id="AST09073.1"/>
    </source>
</evidence>
<dbReference type="InterPro" id="IPR013597">
    <property type="entry name" value="Mat_intron_G2"/>
</dbReference>
<dbReference type="Pfam" id="PF08388">
    <property type="entry name" value="GIIM"/>
    <property type="match status" value="1"/>
</dbReference>
<keyword evidence="2" id="KW-0548">Nucleotidyltransferase</keyword>
<keyword evidence="2" id="KW-0695">RNA-directed DNA polymerase</keyword>
<organism evidence="2">
    <name type="scientific">Eutreptiella pomquetensis</name>
    <dbReference type="NCBI Taxonomy" id="215699"/>
    <lineage>
        <taxon>Eukaryota</taxon>
        <taxon>Discoba</taxon>
        <taxon>Euglenozoa</taxon>
        <taxon>Euglenida</taxon>
        <taxon>Spirocuta</taxon>
        <taxon>Euglenophyceae</taxon>
        <taxon>Eutreptiales</taxon>
        <taxon>Eutreptiaceae</taxon>
        <taxon>Eutreptiella</taxon>
    </lineage>
</organism>
<keyword evidence="2" id="KW-0808">Transferase</keyword>
<proteinExistence type="predicted"/>
<feature type="domain" description="Group II intron maturase-specific" evidence="1">
    <location>
        <begin position="29"/>
        <end position="75"/>
    </location>
</feature>
<evidence type="ECO:0000259" key="1">
    <source>
        <dbReference type="Pfam" id="PF08388"/>
    </source>
</evidence>
<dbReference type="EMBL" id="KY706202">
    <property type="protein sequence ID" value="AST09073.1"/>
    <property type="molecule type" value="Genomic_DNA"/>
</dbReference>
<protein>
    <submittedName>
        <fullName evidence="2">Putative reverse transcriptase and intron maturase</fullName>
    </submittedName>
</protein>
<name>A0A223FMH2_9EUGL</name>
<geneLocation type="plastid" evidence="2"/>
<dbReference type="GO" id="GO:0003964">
    <property type="term" value="F:RNA-directed DNA polymerase activity"/>
    <property type="evidence" value="ECO:0007669"/>
    <property type="project" value="UniProtKB-KW"/>
</dbReference>
<keyword evidence="2" id="KW-0934">Plastid</keyword>
<dbReference type="AlphaFoldDB" id="A0A223FMH2"/>
<accession>A0A223FMH2</accession>
<sequence>MRLELDANKFACSVLRENAFLVLLNIIDWTNFYKDSDYFYVVCLEVDIYLFRLLWKWVHKRHPSRSSIWLLKRYWCKKYGKFIFYNFAPTISRSYTLVFHCQ</sequence>
<reference evidence="2" key="1">
    <citation type="journal article" date="2017" name="PeerJ">
        <title>Chloroplast genome expansion by intron multiplication in the basal psychrophilic euglenoid Eutreptiella pomquetensis.</title>
        <authorList>
            <person name="Dabbagh N."/>
            <person name="Bennett M.S."/>
            <person name="Triemer R.E."/>
            <person name="Preisfeld A."/>
        </authorList>
    </citation>
    <scope>NUCLEOTIDE SEQUENCE</scope>
    <source>
        <strain evidence="2">CCMP1491</strain>
    </source>
</reference>